<name>A0A1U8AC15_NELNU</name>
<dbReference type="FunCoup" id="A0A1U8AC15">
    <property type="interactions" value="45"/>
</dbReference>
<organism evidence="1 2">
    <name type="scientific">Nelumbo nucifera</name>
    <name type="common">Sacred lotus</name>
    <dbReference type="NCBI Taxonomy" id="4432"/>
    <lineage>
        <taxon>Eukaryota</taxon>
        <taxon>Viridiplantae</taxon>
        <taxon>Streptophyta</taxon>
        <taxon>Embryophyta</taxon>
        <taxon>Tracheophyta</taxon>
        <taxon>Spermatophyta</taxon>
        <taxon>Magnoliopsida</taxon>
        <taxon>Proteales</taxon>
        <taxon>Nelumbonaceae</taxon>
        <taxon>Nelumbo</taxon>
    </lineage>
</organism>
<accession>A0A1U8AC15</accession>
<dbReference type="AlphaFoldDB" id="A0A1U8AC15"/>
<evidence type="ECO:0000313" key="1">
    <source>
        <dbReference type="Proteomes" id="UP000189703"/>
    </source>
</evidence>
<dbReference type="PANTHER" id="PTHR32278">
    <property type="entry name" value="F-BOX DOMAIN-CONTAINING PROTEIN"/>
    <property type="match status" value="1"/>
</dbReference>
<sequence>MASSWVFKSSAESDATWEGLLPPDYEDIPSKVPPVAFFRSKKEIYDHLSNGVPIGCGNTFFSLEKSTGKKCYMLGARHCMGSRPEVLDGNSYQNQGDQFRLRWFGVENRMGVNFTPRFDFIGI</sequence>
<gene>
    <name evidence="2" type="primary">LOC104601338</name>
</gene>
<dbReference type="RefSeq" id="XP_010262923.1">
    <property type="nucleotide sequence ID" value="XM_010264621.2"/>
</dbReference>
<dbReference type="PANTHER" id="PTHR32278:SF11">
    <property type="entry name" value="F-BOX DOMAIN-CONTAINING PROTEIN"/>
    <property type="match status" value="1"/>
</dbReference>
<evidence type="ECO:0000313" key="2">
    <source>
        <dbReference type="RefSeq" id="XP_010262923.1"/>
    </source>
</evidence>
<protein>
    <submittedName>
        <fullName evidence="2">F-box protein PP2-B2</fullName>
    </submittedName>
</protein>
<reference evidence="2" key="1">
    <citation type="submission" date="2025-08" db="UniProtKB">
        <authorList>
            <consortium name="RefSeq"/>
        </authorList>
    </citation>
    <scope>IDENTIFICATION</scope>
</reference>
<dbReference type="Proteomes" id="UP000189703">
    <property type="component" value="Unplaced"/>
</dbReference>
<dbReference type="KEGG" id="nnu:104601338"/>
<dbReference type="GeneID" id="104601338"/>
<proteinExistence type="predicted"/>
<keyword evidence="1" id="KW-1185">Reference proteome</keyword>